<gene>
    <name evidence="2" type="ORF">IPOD504_LOCUS5184</name>
</gene>
<feature type="compositionally biased region" description="Basic and acidic residues" evidence="1">
    <location>
        <begin position="1"/>
        <end position="11"/>
    </location>
</feature>
<feature type="non-terminal residue" evidence="2">
    <location>
        <position position="1"/>
    </location>
</feature>
<evidence type="ECO:0000256" key="1">
    <source>
        <dbReference type="SAM" id="MobiDB-lite"/>
    </source>
</evidence>
<accession>A0ABN8I547</accession>
<feature type="region of interest" description="Disordered" evidence="1">
    <location>
        <begin position="1"/>
        <end position="37"/>
    </location>
</feature>
<keyword evidence="3" id="KW-1185">Reference proteome</keyword>
<dbReference type="EMBL" id="OW152828">
    <property type="protein sequence ID" value="CAH2045683.1"/>
    <property type="molecule type" value="Genomic_DNA"/>
</dbReference>
<feature type="region of interest" description="Disordered" evidence="1">
    <location>
        <begin position="112"/>
        <end position="139"/>
    </location>
</feature>
<reference evidence="2" key="1">
    <citation type="submission" date="2022-03" db="EMBL/GenBank/DDBJ databases">
        <authorList>
            <person name="Martin H S."/>
        </authorList>
    </citation>
    <scope>NUCLEOTIDE SEQUENCE</scope>
</reference>
<protein>
    <submittedName>
        <fullName evidence="2">Uncharacterized protein</fullName>
    </submittedName>
</protein>
<organism evidence="2 3">
    <name type="scientific">Iphiclides podalirius</name>
    <name type="common">scarce swallowtail</name>
    <dbReference type="NCBI Taxonomy" id="110791"/>
    <lineage>
        <taxon>Eukaryota</taxon>
        <taxon>Metazoa</taxon>
        <taxon>Ecdysozoa</taxon>
        <taxon>Arthropoda</taxon>
        <taxon>Hexapoda</taxon>
        <taxon>Insecta</taxon>
        <taxon>Pterygota</taxon>
        <taxon>Neoptera</taxon>
        <taxon>Endopterygota</taxon>
        <taxon>Lepidoptera</taxon>
        <taxon>Glossata</taxon>
        <taxon>Ditrysia</taxon>
        <taxon>Papilionoidea</taxon>
        <taxon>Papilionidae</taxon>
        <taxon>Papilioninae</taxon>
        <taxon>Iphiclides</taxon>
    </lineage>
</organism>
<sequence length="139" mass="14677">MTSKAMPDRVSHTGQARSEGPDEEQHKEGLSVASDATVGGDFANSSFRNQRLTSTTLLVAPVGDVVWVFGKEDGPLTSTTVGSLEEVGGISASDSGSEMSLELEKSVASNASFASMGSGEAQRVRKKRTRALGCRRRSR</sequence>
<proteinExistence type="predicted"/>
<dbReference type="Proteomes" id="UP000837857">
    <property type="component" value="Chromosome 16"/>
</dbReference>
<evidence type="ECO:0000313" key="2">
    <source>
        <dbReference type="EMBL" id="CAH2045683.1"/>
    </source>
</evidence>
<feature type="compositionally biased region" description="Basic residues" evidence="1">
    <location>
        <begin position="124"/>
        <end position="139"/>
    </location>
</feature>
<evidence type="ECO:0000313" key="3">
    <source>
        <dbReference type="Proteomes" id="UP000837857"/>
    </source>
</evidence>
<name>A0ABN8I547_9NEOP</name>
<feature type="compositionally biased region" description="Basic and acidic residues" evidence="1">
    <location>
        <begin position="19"/>
        <end position="29"/>
    </location>
</feature>